<dbReference type="InterPro" id="IPR000253">
    <property type="entry name" value="FHA_dom"/>
</dbReference>
<keyword evidence="2" id="KW-0813">Transport</keyword>
<feature type="domain" description="FHA" evidence="8">
    <location>
        <begin position="164"/>
        <end position="235"/>
    </location>
</feature>
<feature type="transmembrane region" description="Helical" evidence="7">
    <location>
        <begin position="113"/>
        <end position="131"/>
    </location>
</feature>
<keyword evidence="10" id="KW-1185">Reference proteome</keyword>
<evidence type="ECO:0000313" key="9">
    <source>
        <dbReference type="EMBL" id="MBO1358759.1"/>
    </source>
</evidence>
<feature type="transmembrane region" description="Helical" evidence="7">
    <location>
        <begin position="88"/>
        <end position="107"/>
    </location>
</feature>
<dbReference type="PROSITE" id="PS50006">
    <property type="entry name" value="FHA_DOMAIN"/>
    <property type="match status" value="1"/>
</dbReference>
<evidence type="ECO:0000313" key="10">
    <source>
        <dbReference type="Proteomes" id="UP000664771"/>
    </source>
</evidence>
<feature type="transmembrane region" description="Helical" evidence="7">
    <location>
        <begin position="161"/>
        <end position="185"/>
    </location>
</feature>
<keyword evidence="4 7" id="KW-0812">Transmembrane</keyword>
<dbReference type="Proteomes" id="UP000664771">
    <property type="component" value="Unassembled WGS sequence"/>
</dbReference>
<evidence type="ECO:0000256" key="4">
    <source>
        <dbReference type="ARBA" id="ARBA00022692"/>
    </source>
</evidence>
<reference evidence="9 10" key="1">
    <citation type="submission" date="2021-03" db="EMBL/GenBank/DDBJ databases">
        <title>The complete genome sequence of Acetobacter sacchari TBRC 11175.</title>
        <authorList>
            <person name="Charoenyingcharoen P."/>
            <person name="Yukphan P."/>
        </authorList>
    </citation>
    <scope>NUCLEOTIDE SEQUENCE [LARGE SCALE GENOMIC DNA]</scope>
    <source>
        <strain evidence="9 10">TBRC 11175</strain>
    </source>
</reference>
<accession>A0ABS3LS82</accession>
<name>A0ABS3LS82_9PROT</name>
<dbReference type="Pfam" id="PF04632">
    <property type="entry name" value="FUSC"/>
    <property type="match status" value="2"/>
</dbReference>
<sequence>MSLRHGPPATEGMADVGKSGELGGARKWEWLLAPSASDFGFAIRTSCAAILSLLIAMKLELGSPQWAPLSVWVVATASRGESLSKARWRLLGTLVGCGLGVVLIAAFPQEALLFFMALSIWIALCCGLATFFDGYRSYGLLVAGFTAAIVAVDAIPDPDQAFSIAIARGTYIELGILCEALLAALCSPNLHQRARHSLLSRMHGVIATTRHALEQRRTSLTDASVDGALLADIMTASARIEFDALELGRESPRAADHAHAAIADLLAATARACANGDRATIETRLGSALRHVDAIAHPARRDGFRFPRRSIRQATDGARNAARVMTGMVAAALIWIVTAWPNGVTFIFNVALVYGLLATRETPSSASGDFSKGAILCAFVAAIYVVLVMPLLTSPEMLAFALLVPMVIGGLAARTPRLVNYAFSFNMFLPVLIGPANQGRYDESAFLNNTAAFLGAVVFAGLMFRNILVFSPDDHLRRTLAWAEKNMRGLATRRRTPNSSRWLLSNADSLVRSVRRTATLTAAHRNAYFKRHMTIMVAGFGVIELREAEADRHTPSALARRIRAFLRFWLTDPRRAANMAPRLARCIEADLPHRRDLPAAVRALVFEDTKENTMQSLLAAGS</sequence>
<evidence type="ECO:0000256" key="2">
    <source>
        <dbReference type="ARBA" id="ARBA00022448"/>
    </source>
</evidence>
<dbReference type="RefSeq" id="WP_207879192.1">
    <property type="nucleotide sequence ID" value="NZ_JAFVMF010000002.1"/>
</dbReference>
<protein>
    <submittedName>
        <fullName evidence="9">FUSC family protein</fullName>
    </submittedName>
</protein>
<evidence type="ECO:0000256" key="7">
    <source>
        <dbReference type="SAM" id="Phobius"/>
    </source>
</evidence>
<evidence type="ECO:0000256" key="3">
    <source>
        <dbReference type="ARBA" id="ARBA00022475"/>
    </source>
</evidence>
<feature type="transmembrane region" description="Helical" evidence="7">
    <location>
        <begin position="450"/>
        <end position="468"/>
    </location>
</feature>
<dbReference type="InterPro" id="IPR006726">
    <property type="entry name" value="PHBA_efflux_AaeB/fusaric-R"/>
</dbReference>
<comment type="subcellular location">
    <subcellularLocation>
        <location evidence="1">Cell membrane</location>
        <topology evidence="1">Multi-pass membrane protein</topology>
    </subcellularLocation>
</comment>
<evidence type="ECO:0000256" key="5">
    <source>
        <dbReference type="ARBA" id="ARBA00022989"/>
    </source>
</evidence>
<gene>
    <name evidence="9" type="ORF">J2D73_02965</name>
</gene>
<keyword evidence="5 7" id="KW-1133">Transmembrane helix</keyword>
<feature type="transmembrane region" description="Helical" evidence="7">
    <location>
        <begin position="343"/>
        <end position="361"/>
    </location>
</feature>
<evidence type="ECO:0000259" key="8">
    <source>
        <dbReference type="PROSITE" id="PS50006"/>
    </source>
</evidence>
<feature type="transmembrane region" description="Helical" evidence="7">
    <location>
        <begin position="373"/>
        <end position="391"/>
    </location>
</feature>
<keyword evidence="3" id="KW-1003">Cell membrane</keyword>
<dbReference type="PANTHER" id="PTHR30509">
    <property type="entry name" value="P-HYDROXYBENZOIC ACID EFFLUX PUMP SUBUNIT-RELATED"/>
    <property type="match status" value="1"/>
</dbReference>
<feature type="transmembrane region" description="Helical" evidence="7">
    <location>
        <begin position="397"/>
        <end position="413"/>
    </location>
</feature>
<keyword evidence="6 7" id="KW-0472">Membrane</keyword>
<proteinExistence type="predicted"/>
<dbReference type="PANTHER" id="PTHR30509:SF9">
    <property type="entry name" value="MULTIDRUG RESISTANCE PROTEIN MDTO"/>
    <property type="match status" value="1"/>
</dbReference>
<feature type="transmembrane region" description="Helical" evidence="7">
    <location>
        <begin position="138"/>
        <end position="155"/>
    </location>
</feature>
<comment type="caution">
    <text evidence="9">The sequence shown here is derived from an EMBL/GenBank/DDBJ whole genome shotgun (WGS) entry which is preliminary data.</text>
</comment>
<evidence type="ECO:0000256" key="1">
    <source>
        <dbReference type="ARBA" id="ARBA00004651"/>
    </source>
</evidence>
<dbReference type="EMBL" id="JAFVMF010000002">
    <property type="protein sequence ID" value="MBO1358759.1"/>
    <property type="molecule type" value="Genomic_DNA"/>
</dbReference>
<evidence type="ECO:0000256" key="6">
    <source>
        <dbReference type="ARBA" id="ARBA00023136"/>
    </source>
</evidence>
<organism evidence="9 10">
    <name type="scientific">Acetobacter sacchari</name>
    <dbReference type="NCBI Taxonomy" id="2661687"/>
    <lineage>
        <taxon>Bacteria</taxon>
        <taxon>Pseudomonadati</taxon>
        <taxon>Pseudomonadota</taxon>
        <taxon>Alphaproteobacteria</taxon>
        <taxon>Acetobacterales</taxon>
        <taxon>Acetobacteraceae</taxon>
        <taxon>Acetobacter</taxon>
    </lineage>
</organism>